<accession>A0ACB8Y8M1</accession>
<protein>
    <submittedName>
        <fullName evidence="1">Uncharacterized protein</fullName>
    </submittedName>
</protein>
<reference evidence="2" key="1">
    <citation type="journal article" date="2022" name="Mol. Ecol. Resour.">
        <title>The genomes of chicory, endive, great burdock and yacon provide insights into Asteraceae palaeo-polyploidization history and plant inulin production.</title>
        <authorList>
            <person name="Fan W."/>
            <person name="Wang S."/>
            <person name="Wang H."/>
            <person name="Wang A."/>
            <person name="Jiang F."/>
            <person name="Liu H."/>
            <person name="Zhao H."/>
            <person name="Xu D."/>
            <person name="Zhang Y."/>
        </authorList>
    </citation>
    <scope>NUCLEOTIDE SEQUENCE [LARGE SCALE GENOMIC DNA]</scope>
    <source>
        <strain evidence="2">cv. Niubang</strain>
    </source>
</reference>
<gene>
    <name evidence="1" type="ORF">L6452_36047</name>
</gene>
<organism evidence="1 2">
    <name type="scientific">Arctium lappa</name>
    <name type="common">Greater burdock</name>
    <name type="synonym">Lappa major</name>
    <dbReference type="NCBI Taxonomy" id="4217"/>
    <lineage>
        <taxon>Eukaryota</taxon>
        <taxon>Viridiplantae</taxon>
        <taxon>Streptophyta</taxon>
        <taxon>Embryophyta</taxon>
        <taxon>Tracheophyta</taxon>
        <taxon>Spermatophyta</taxon>
        <taxon>Magnoliopsida</taxon>
        <taxon>eudicotyledons</taxon>
        <taxon>Gunneridae</taxon>
        <taxon>Pentapetalae</taxon>
        <taxon>asterids</taxon>
        <taxon>campanulids</taxon>
        <taxon>Asterales</taxon>
        <taxon>Asteraceae</taxon>
        <taxon>Carduoideae</taxon>
        <taxon>Cardueae</taxon>
        <taxon>Arctiinae</taxon>
        <taxon>Arctium</taxon>
    </lineage>
</organism>
<proteinExistence type="predicted"/>
<sequence length="66" mass="7337">MMDVELEQVPSLAKKALSPLNEVTSSLSFSLLSTPSITQWVCLISLGTKLRRMIYFLLRISFMGSG</sequence>
<keyword evidence="2" id="KW-1185">Reference proteome</keyword>
<reference evidence="1 2" key="2">
    <citation type="journal article" date="2022" name="Mol. Ecol. Resour.">
        <title>The genomes of chicory, endive, great burdock and yacon provide insights into Asteraceae paleo-polyploidization history and plant inulin production.</title>
        <authorList>
            <person name="Fan W."/>
            <person name="Wang S."/>
            <person name="Wang H."/>
            <person name="Wang A."/>
            <person name="Jiang F."/>
            <person name="Liu H."/>
            <person name="Zhao H."/>
            <person name="Xu D."/>
            <person name="Zhang Y."/>
        </authorList>
    </citation>
    <scope>NUCLEOTIDE SEQUENCE [LARGE SCALE GENOMIC DNA]</scope>
    <source>
        <strain evidence="2">cv. Niubang</strain>
    </source>
</reference>
<comment type="caution">
    <text evidence="1">The sequence shown here is derived from an EMBL/GenBank/DDBJ whole genome shotgun (WGS) entry which is preliminary data.</text>
</comment>
<dbReference type="Proteomes" id="UP001055879">
    <property type="component" value="Linkage Group LG13"/>
</dbReference>
<evidence type="ECO:0000313" key="2">
    <source>
        <dbReference type="Proteomes" id="UP001055879"/>
    </source>
</evidence>
<evidence type="ECO:0000313" key="1">
    <source>
        <dbReference type="EMBL" id="KAI3681257.1"/>
    </source>
</evidence>
<dbReference type="EMBL" id="CM042059">
    <property type="protein sequence ID" value="KAI3681257.1"/>
    <property type="molecule type" value="Genomic_DNA"/>
</dbReference>
<name>A0ACB8Y8M1_ARCLA</name>